<dbReference type="PANTHER" id="PTHR43289:SF34">
    <property type="entry name" value="SERINE_THREONINE-PROTEIN KINASE YBDM-RELATED"/>
    <property type="match status" value="1"/>
</dbReference>
<accession>A0A1W2B4M4</accession>
<dbReference type="InterPro" id="IPR011009">
    <property type="entry name" value="Kinase-like_dom_sf"/>
</dbReference>
<keyword evidence="7" id="KW-0812">Transmembrane</keyword>
<evidence type="ECO:0000256" key="5">
    <source>
        <dbReference type="PROSITE-ProRule" id="PRU00339"/>
    </source>
</evidence>
<evidence type="ECO:0000256" key="4">
    <source>
        <dbReference type="ARBA" id="ARBA00022840"/>
    </source>
</evidence>
<evidence type="ECO:0000259" key="8">
    <source>
        <dbReference type="PROSITE" id="PS50011"/>
    </source>
</evidence>
<sequence length="760" mass="85539">MSILKDGTILNRNQYKITKFIAQGGFGITYLAEEIGYFKQSGFGEEFVEARNPETVVIKELYYNDYCNRDEQTGLISISNVDKKTEFQKLVKNQIDEGKTIRGLKHRNIVRTRDIFHENETAYMVMDYIDSTDLEEMLKEKGFLDKETALKYIFQILDAVDYIHTKIDKKILHLDISPSNVLIDKSNDNAILIDFGSALSYDNVQNNITSTTSQIVTGRKKHYSPNEQGDIDNLKSFDATFDTYAVGATLFHLLTGEKPPLSSMVSTGREKIIPPSEFKKDASVTDYLDAVVIKSIAPFYNERYSSAEEFEKDLKKENDYQIQISKINQLIADKNVHEAFNKIKSAQQEFLKTSTLLKLEDDLKKEVELERKNKEYNILFKKGSDMASAEEFEMAIDYFSSAKELFPEKTEVDEKIKFCQEKINLKLEEKRQAEAAATQSLIDEKGETELLSTPIPPAPKPEVIGMPEATQLLETPKNPEVKREEPVKVGTPKVETQKQEEISAMIPKKKSKNGVIVAAVVGLVAIGGILYAMGIFSGNQNEVLNNNHIANDTIADNSEIIAEMPIEVTADSTVALNSTNPSVDWKSEFNDKFDDILNNEDAQSAAQSITQYKSLLSTIPADAASERTKIKKRIDGLNKTISSEKETTDWNTAKKTNTEKSYQNYINKYPGGKYVSDARNKIADFKKDTKKEDNKNKISDADMAQYNKDLNWAKNMVSVDGCEGCKANSTCQSQVSAKLKNALKYNPNGTEAKNLLNCVQ</sequence>
<dbReference type="RefSeq" id="WP_084017461.1">
    <property type="nucleotide sequence ID" value="NZ_FWXS01000005.1"/>
</dbReference>
<evidence type="ECO:0000256" key="6">
    <source>
        <dbReference type="SAM" id="MobiDB-lite"/>
    </source>
</evidence>
<dbReference type="InterPro" id="IPR000719">
    <property type="entry name" value="Prot_kinase_dom"/>
</dbReference>
<protein>
    <submittedName>
        <fullName evidence="9">Serine/threonine protein kinase</fullName>
    </submittedName>
</protein>
<keyword evidence="7" id="KW-0472">Membrane</keyword>
<dbReference type="CDD" id="cd14014">
    <property type="entry name" value="STKc_PknB_like"/>
    <property type="match status" value="1"/>
</dbReference>
<dbReference type="AlphaFoldDB" id="A0A1W2B4M4"/>
<dbReference type="GO" id="GO:0004674">
    <property type="term" value="F:protein serine/threonine kinase activity"/>
    <property type="evidence" value="ECO:0007669"/>
    <property type="project" value="UniProtKB-KW"/>
</dbReference>
<dbReference type="PROSITE" id="PS00109">
    <property type="entry name" value="PROTEIN_KINASE_TYR"/>
    <property type="match status" value="1"/>
</dbReference>
<dbReference type="SMART" id="SM00220">
    <property type="entry name" value="S_TKc"/>
    <property type="match status" value="1"/>
</dbReference>
<dbReference type="Pfam" id="PF00069">
    <property type="entry name" value="Pkinase"/>
    <property type="match status" value="1"/>
</dbReference>
<reference evidence="9 10" key="1">
    <citation type="submission" date="2017-04" db="EMBL/GenBank/DDBJ databases">
        <authorList>
            <person name="Afonso C.L."/>
            <person name="Miller P.J."/>
            <person name="Scott M.A."/>
            <person name="Spackman E."/>
            <person name="Goraichik I."/>
            <person name="Dimitrov K.M."/>
            <person name="Suarez D.L."/>
            <person name="Swayne D.E."/>
        </authorList>
    </citation>
    <scope>NUCLEOTIDE SEQUENCE [LARGE SCALE GENOMIC DNA]</scope>
    <source>
        <strain evidence="9 10">CGMCC 1.12708</strain>
    </source>
</reference>
<keyword evidence="7" id="KW-1133">Transmembrane helix</keyword>
<dbReference type="OrthoDB" id="9757917at2"/>
<dbReference type="PANTHER" id="PTHR43289">
    <property type="entry name" value="MITOGEN-ACTIVATED PROTEIN KINASE KINASE KINASE 20-RELATED"/>
    <property type="match status" value="1"/>
</dbReference>
<dbReference type="EMBL" id="FWXS01000005">
    <property type="protein sequence ID" value="SMC67927.1"/>
    <property type="molecule type" value="Genomic_DNA"/>
</dbReference>
<feature type="compositionally biased region" description="Basic and acidic residues" evidence="6">
    <location>
        <begin position="477"/>
        <end position="487"/>
    </location>
</feature>
<feature type="repeat" description="TPR" evidence="5">
    <location>
        <begin position="376"/>
        <end position="409"/>
    </location>
</feature>
<organism evidence="9 10">
    <name type="scientific">Moheibacter sediminis</name>
    <dbReference type="NCBI Taxonomy" id="1434700"/>
    <lineage>
        <taxon>Bacteria</taxon>
        <taxon>Pseudomonadati</taxon>
        <taxon>Bacteroidota</taxon>
        <taxon>Flavobacteriia</taxon>
        <taxon>Flavobacteriales</taxon>
        <taxon>Weeksellaceae</taxon>
        <taxon>Moheibacter</taxon>
    </lineage>
</organism>
<name>A0A1W2B4M4_9FLAO</name>
<keyword evidence="4" id="KW-0067">ATP-binding</keyword>
<proteinExistence type="predicted"/>
<dbReference type="STRING" id="1434700.SAMN06296427_105263"/>
<evidence type="ECO:0000256" key="1">
    <source>
        <dbReference type="ARBA" id="ARBA00022679"/>
    </source>
</evidence>
<keyword evidence="3 9" id="KW-0418">Kinase</keyword>
<dbReference type="InterPro" id="IPR008266">
    <property type="entry name" value="Tyr_kinase_AS"/>
</dbReference>
<keyword evidence="1" id="KW-0808">Transferase</keyword>
<evidence type="ECO:0000313" key="9">
    <source>
        <dbReference type="EMBL" id="SMC67927.1"/>
    </source>
</evidence>
<dbReference type="GO" id="GO:0005524">
    <property type="term" value="F:ATP binding"/>
    <property type="evidence" value="ECO:0007669"/>
    <property type="project" value="UniProtKB-KW"/>
</dbReference>
<keyword evidence="10" id="KW-1185">Reference proteome</keyword>
<dbReference type="Gene3D" id="1.10.510.10">
    <property type="entry name" value="Transferase(Phosphotransferase) domain 1"/>
    <property type="match status" value="1"/>
</dbReference>
<dbReference type="PROSITE" id="PS50005">
    <property type="entry name" value="TPR"/>
    <property type="match status" value="1"/>
</dbReference>
<keyword evidence="5" id="KW-0802">TPR repeat</keyword>
<keyword evidence="2" id="KW-0547">Nucleotide-binding</keyword>
<dbReference type="Proteomes" id="UP000192393">
    <property type="component" value="Unassembled WGS sequence"/>
</dbReference>
<evidence type="ECO:0000256" key="2">
    <source>
        <dbReference type="ARBA" id="ARBA00022741"/>
    </source>
</evidence>
<gene>
    <name evidence="9" type="ORF">SAMN06296427_105263</name>
</gene>
<keyword evidence="9" id="KW-0723">Serine/threonine-protein kinase</keyword>
<feature type="transmembrane region" description="Helical" evidence="7">
    <location>
        <begin position="515"/>
        <end position="536"/>
    </location>
</feature>
<dbReference type="InterPro" id="IPR019734">
    <property type="entry name" value="TPR_rpt"/>
</dbReference>
<dbReference type="SUPFAM" id="SSF56112">
    <property type="entry name" value="Protein kinase-like (PK-like)"/>
    <property type="match status" value="1"/>
</dbReference>
<feature type="region of interest" description="Disordered" evidence="6">
    <location>
        <begin position="475"/>
        <end position="495"/>
    </location>
</feature>
<evidence type="ECO:0000313" key="10">
    <source>
        <dbReference type="Proteomes" id="UP000192393"/>
    </source>
</evidence>
<feature type="domain" description="Protein kinase" evidence="8">
    <location>
        <begin position="15"/>
        <end position="321"/>
    </location>
</feature>
<dbReference type="PROSITE" id="PS50011">
    <property type="entry name" value="PROTEIN_KINASE_DOM"/>
    <property type="match status" value="1"/>
</dbReference>
<evidence type="ECO:0000256" key="7">
    <source>
        <dbReference type="SAM" id="Phobius"/>
    </source>
</evidence>
<evidence type="ECO:0000256" key="3">
    <source>
        <dbReference type="ARBA" id="ARBA00022777"/>
    </source>
</evidence>